<feature type="compositionally biased region" description="Polar residues" evidence="1">
    <location>
        <begin position="631"/>
        <end position="644"/>
    </location>
</feature>
<proteinExistence type="predicted"/>
<feature type="compositionally biased region" description="Basic and acidic residues" evidence="1">
    <location>
        <begin position="65"/>
        <end position="96"/>
    </location>
</feature>
<dbReference type="Proteomes" id="UP001281761">
    <property type="component" value="Unassembled WGS sequence"/>
</dbReference>
<accession>A0ABQ9XT35</accession>
<protein>
    <submittedName>
        <fullName evidence="2">Uncharacterized protein</fullName>
    </submittedName>
</protein>
<dbReference type="EMBL" id="JARBJD010000077">
    <property type="protein sequence ID" value="KAK2954520.1"/>
    <property type="molecule type" value="Genomic_DNA"/>
</dbReference>
<dbReference type="InterPro" id="IPR043136">
    <property type="entry name" value="B30.2/SPRY_sf"/>
</dbReference>
<reference evidence="2 3" key="1">
    <citation type="journal article" date="2022" name="bioRxiv">
        <title>Genomics of Preaxostyla Flagellates Illuminates Evolutionary Transitions and the Path Towards Mitochondrial Loss.</title>
        <authorList>
            <person name="Novak L.V.F."/>
            <person name="Treitli S.C."/>
            <person name="Pyrih J."/>
            <person name="Halakuc P."/>
            <person name="Pipaliya S.V."/>
            <person name="Vacek V."/>
            <person name="Brzon O."/>
            <person name="Soukal P."/>
            <person name="Eme L."/>
            <person name="Dacks J.B."/>
            <person name="Karnkowska A."/>
            <person name="Elias M."/>
            <person name="Hampl V."/>
        </authorList>
    </citation>
    <scope>NUCLEOTIDE SEQUENCE [LARGE SCALE GENOMIC DNA]</scope>
    <source>
        <strain evidence="2">NAU3</strain>
        <tissue evidence="2">Gut</tissue>
    </source>
</reference>
<feature type="compositionally biased region" description="Polar residues" evidence="1">
    <location>
        <begin position="602"/>
        <end position="613"/>
    </location>
</feature>
<feature type="region of interest" description="Disordered" evidence="1">
    <location>
        <begin position="64"/>
        <end position="96"/>
    </location>
</feature>
<name>A0ABQ9XT35_9EUKA</name>
<organism evidence="2 3">
    <name type="scientific">Blattamonas nauphoetae</name>
    <dbReference type="NCBI Taxonomy" id="2049346"/>
    <lineage>
        <taxon>Eukaryota</taxon>
        <taxon>Metamonada</taxon>
        <taxon>Preaxostyla</taxon>
        <taxon>Oxymonadida</taxon>
        <taxon>Blattamonas</taxon>
    </lineage>
</organism>
<gene>
    <name evidence="2" type="ORF">BLNAU_10540</name>
</gene>
<dbReference type="Gene3D" id="2.60.120.920">
    <property type="match status" value="1"/>
</dbReference>
<evidence type="ECO:0000313" key="3">
    <source>
        <dbReference type="Proteomes" id="UP001281761"/>
    </source>
</evidence>
<evidence type="ECO:0000313" key="2">
    <source>
        <dbReference type="EMBL" id="KAK2954520.1"/>
    </source>
</evidence>
<feature type="compositionally biased region" description="Low complexity" evidence="1">
    <location>
        <begin position="614"/>
        <end position="630"/>
    </location>
</feature>
<evidence type="ECO:0000256" key="1">
    <source>
        <dbReference type="SAM" id="MobiDB-lite"/>
    </source>
</evidence>
<sequence>MDSNPRTAQFFIDGKSVNGVLVDLPESVRVGFSAEDPGIQIRFDRITHLNRSTPITDQMNEIEWPNDKPRQATKLKDDSNVKKEERTSKAEEKMERDALNENIDQSSEQMIQIAQDEEDRSVIRKKQKGLPTMKLPELLFTNQSHFVIRNNVLTRTEKGDDGKGKTRPSTVLLSEPITKGVVSVTFVVLTLAESGEQKGFINFGLFKSSVTVPQLGHVLGKDVQHSLSLSTSGTIHVSNRSSSGISGFSGLLKKDRVVMEVNMDSNPRTVQFFVNGKAGDCYVSGIPESVRIGFSVNAMGTSLQIQSIIHSTQPTPLADTMIEIRWTGTEESLKERDERRYQPIRREAEGSMPALLSRFPKHFKIEGNVITRTAFGCNGLDSPFSTVMLDGEVKKAIKSVAITILALPQNECSCGVVMIGVLGADYHIAKIPNRLGVGIIGSIALCSLTGMVYNYSPKNCHSPLRVGDQVVLEVNTRSKPRTARFFVNGKNGQNEISLDDKSQIIGFSLAGPGTSIRIDAVTDLDKPSPYVTDVADVTMTNESQEIDESSKFSEPTSLSEAMKGPNPLPVSVMTSQQLSDDTKQENGQSLTTKPFMPFHHNPSPSELNQPSNLSKPQQSQSTPQPSTQKTDSVQANPKAASSSALKMRQKPQPLAAKVAARDHPAYEPFFAKLRGGKKAVFLAPEMREKGLNPEALSDPDMLV</sequence>
<keyword evidence="3" id="KW-1185">Reference proteome</keyword>
<feature type="compositionally biased region" description="Polar residues" evidence="1">
    <location>
        <begin position="572"/>
        <end position="592"/>
    </location>
</feature>
<comment type="caution">
    <text evidence="2">The sequence shown here is derived from an EMBL/GenBank/DDBJ whole genome shotgun (WGS) entry which is preliminary data.</text>
</comment>
<feature type="region of interest" description="Disordered" evidence="1">
    <location>
        <begin position="539"/>
        <end position="660"/>
    </location>
</feature>